<evidence type="ECO:0000313" key="2">
    <source>
        <dbReference type="EMBL" id="KRX39863.1"/>
    </source>
</evidence>
<feature type="compositionally biased region" description="Low complexity" evidence="1">
    <location>
        <begin position="117"/>
        <end position="132"/>
    </location>
</feature>
<reference evidence="2 3" key="1">
    <citation type="submission" date="2015-01" db="EMBL/GenBank/DDBJ databases">
        <title>Evolution of Trichinella species and genotypes.</title>
        <authorList>
            <person name="Korhonen P.K."/>
            <person name="Edoardo P."/>
            <person name="Giuseppe L.R."/>
            <person name="Gasser R.B."/>
        </authorList>
    </citation>
    <scope>NUCLEOTIDE SEQUENCE [LARGE SCALE GENOMIC DNA]</scope>
    <source>
        <strain evidence="2">ISS417</strain>
    </source>
</reference>
<evidence type="ECO:0000313" key="3">
    <source>
        <dbReference type="Proteomes" id="UP000055048"/>
    </source>
</evidence>
<dbReference type="Proteomes" id="UP000055048">
    <property type="component" value="Unassembled WGS sequence"/>
</dbReference>
<gene>
    <name evidence="2" type="ORF">T05_1584</name>
</gene>
<feature type="non-terminal residue" evidence="2">
    <location>
        <position position="1"/>
    </location>
</feature>
<proteinExistence type="predicted"/>
<feature type="compositionally biased region" description="Low complexity" evidence="1">
    <location>
        <begin position="29"/>
        <end position="41"/>
    </location>
</feature>
<feature type="compositionally biased region" description="Polar residues" evidence="1">
    <location>
        <begin position="71"/>
        <end position="81"/>
    </location>
</feature>
<evidence type="ECO:0000256" key="1">
    <source>
        <dbReference type="SAM" id="MobiDB-lite"/>
    </source>
</evidence>
<accession>A0A0V0TMP5</accession>
<organism evidence="2 3">
    <name type="scientific">Trichinella murrelli</name>
    <dbReference type="NCBI Taxonomy" id="144512"/>
    <lineage>
        <taxon>Eukaryota</taxon>
        <taxon>Metazoa</taxon>
        <taxon>Ecdysozoa</taxon>
        <taxon>Nematoda</taxon>
        <taxon>Enoplea</taxon>
        <taxon>Dorylaimia</taxon>
        <taxon>Trichinellida</taxon>
        <taxon>Trichinellidae</taxon>
        <taxon>Trichinella</taxon>
    </lineage>
</organism>
<keyword evidence="3" id="KW-1185">Reference proteome</keyword>
<feature type="region of interest" description="Disordered" evidence="1">
    <location>
        <begin position="1"/>
        <end position="176"/>
    </location>
</feature>
<sequence length="192" mass="18973">STPKPTSVPAVPIQKGDGGHSPSDQLPLPGKGTPSGPSSPSHNAISGLSIPKQDGSKHNPSDALAVPSEATARSGTSTSVEANVPAMAMKKESGSDDVSVTSSPSASDPPAVLHGQSGTSAGGARSDAASDSLPVPSKVNPDPLTPVPSVTPRPVVAENAGTVSPVPSVAPSPAPQAALPQTVFVSIPRRRR</sequence>
<comment type="caution">
    <text evidence="2">The sequence shown here is derived from an EMBL/GenBank/DDBJ whole genome shotgun (WGS) entry which is preliminary data.</text>
</comment>
<name>A0A0V0TMP5_9BILA</name>
<protein>
    <submittedName>
        <fullName evidence="2">Uncharacterized protein</fullName>
    </submittedName>
</protein>
<feature type="compositionally biased region" description="Polar residues" evidence="1">
    <location>
        <begin position="96"/>
        <end position="106"/>
    </location>
</feature>
<dbReference type="EMBL" id="JYDJ01000219">
    <property type="protein sequence ID" value="KRX39863.1"/>
    <property type="molecule type" value="Genomic_DNA"/>
</dbReference>
<feature type="non-terminal residue" evidence="2">
    <location>
        <position position="192"/>
    </location>
</feature>
<dbReference type="AlphaFoldDB" id="A0A0V0TMP5"/>